<protein>
    <submittedName>
        <fullName evidence="2">Uncharacterized protein</fullName>
    </submittedName>
</protein>
<dbReference type="Proteomes" id="UP000326852">
    <property type="component" value="Unassembled WGS sequence"/>
</dbReference>
<evidence type="ECO:0000256" key="1">
    <source>
        <dbReference type="SAM" id="MobiDB-lite"/>
    </source>
</evidence>
<proteinExistence type="predicted"/>
<name>A0A5N6MFL1_9MICC</name>
<gene>
    <name evidence="2" type="ORF">GD627_12075</name>
</gene>
<feature type="region of interest" description="Disordered" evidence="1">
    <location>
        <begin position="195"/>
        <end position="244"/>
    </location>
</feature>
<accession>A0A5N6MFL1</accession>
<keyword evidence="3" id="KW-1185">Reference proteome</keyword>
<dbReference type="RefSeq" id="WP_152272714.1">
    <property type="nucleotide sequence ID" value="NZ_VTFX01000005.1"/>
</dbReference>
<organism evidence="2 3">
    <name type="scientific">Arthrobacter yangruifuii</name>
    <dbReference type="NCBI Taxonomy" id="2606616"/>
    <lineage>
        <taxon>Bacteria</taxon>
        <taxon>Bacillati</taxon>
        <taxon>Actinomycetota</taxon>
        <taxon>Actinomycetes</taxon>
        <taxon>Micrococcales</taxon>
        <taxon>Micrococcaceae</taxon>
        <taxon>Arthrobacter</taxon>
    </lineage>
</organism>
<dbReference type="EMBL" id="VTFX01000005">
    <property type="protein sequence ID" value="KAD3515039.1"/>
    <property type="molecule type" value="Genomic_DNA"/>
</dbReference>
<feature type="compositionally biased region" description="Basic and acidic residues" evidence="1">
    <location>
        <begin position="233"/>
        <end position="243"/>
    </location>
</feature>
<comment type="caution">
    <text evidence="2">The sequence shown here is derived from an EMBL/GenBank/DDBJ whole genome shotgun (WGS) entry which is preliminary data.</text>
</comment>
<evidence type="ECO:0000313" key="2">
    <source>
        <dbReference type="EMBL" id="KAD3515039.1"/>
    </source>
</evidence>
<reference evidence="2 3" key="1">
    <citation type="submission" date="2019-08" db="EMBL/GenBank/DDBJ databases">
        <title>Arthrobacter sp. nov., isolated from plateau pika and Tibetan wild ass.</title>
        <authorList>
            <person name="Ge Y."/>
        </authorList>
    </citation>
    <scope>NUCLEOTIDE SEQUENCE [LARGE SCALE GENOMIC DNA]</scope>
    <source>
        <strain evidence="2 3">785</strain>
    </source>
</reference>
<evidence type="ECO:0000313" key="3">
    <source>
        <dbReference type="Proteomes" id="UP000326852"/>
    </source>
</evidence>
<dbReference type="AlphaFoldDB" id="A0A5N6MFL1"/>
<sequence>MESIERIPGPDAFAGATPLHVASQASQLLCIARALRPKDSDQDRLADQNDLEDLHDLGEDAWDLGAPLPRRAGPTSLGLPLKTLFYLALTPKTQRYPHSEALEGLEGYAYEIITVDTVEDSSLLGRIRRLYENIQNFRSARSAFALLYLCTRSPHELVRAASVSALYVLHERSRAELLPLVREAAASGNPEVAQLAAAAEWAENEEHSKSDSPSTPIEGSEGHGHSQNLGADEGQKAADRTADLSDPGYLSESVSLAIHGTYARIKEKDKKWFEPDAKLPTRISTSCSPDLYRESDYFRWSAVFSEPDRAFAALQLVEWCKRKGISSLDTVYAHSHGGNVILNAILKEGIKVNLLVLLHVPVLRRTKDEWALIEERVGWILDLRTRHDLVVRMDSIKNRSKNGFGTNLNCITQPQGPPYGKWTFSHGYFVDDDTWQAINLPNDVTYERSQIASNRLNKQLPPFTPW</sequence>